<dbReference type="InterPro" id="IPR012334">
    <property type="entry name" value="Pectin_lyas_fold"/>
</dbReference>
<protein>
    <submittedName>
        <fullName evidence="1">Uncharacterized protein</fullName>
    </submittedName>
</protein>
<dbReference type="OrthoDB" id="9816746at2"/>
<reference evidence="1 2" key="1">
    <citation type="journal article" date="2007" name="Int. J. Syst. Evol. Microbiol.">
        <title>Paenibacillus ginsengarvi sp. nov., isolated from soil from ginseng cultivation.</title>
        <authorList>
            <person name="Yoon M.H."/>
            <person name="Ten L.N."/>
            <person name="Im W.T."/>
        </authorList>
    </citation>
    <scope>NUCLEOTIDE SEQUENCE [LARGE SCALE GENOMIC DNA]</scope>
    <source>
        <strain evidence="1 2">KCTC 13059</strain>
    </source>
</reference>
<dbReference type="SUPFAM" id="SSF51126">
    <property type="entry name" value="Pectin lyase-like"/>
    <property type="match status" value="1"/>
</dbReference>
<dbReference type="RefSeq" id="WP_120751196.1">
    <property type="nucleotide sequence ID" value="NZ_RBAH01000033.1"/>
</dbReference>
<organism evidence="1 2">
    <name type="scientific">Paenibacillus ginsengarvi</name>
    <dbReference type="NCBI Taxonomy" id="400777"/>
    <lineage>
        <taxon>Bacteria</taxon>
        <taxon>Bacillati</taxon>
        <taxon>Bacillota</taxon>
        <taxon>Bacilli</taxon>
        <taxon>Bacillales</taxon>
        <taxon>Paenibacillaceae</taxon>
        <taxon>Paenibacillus</taxon>
    </lineage>
</organism>
<gene>
    <name evidence="1" type="ORF">D7M11_31180</name>
</gene>
<sequence length="761" mass="81720">MDNEELISEKLNLHGKWSRRDLLAAIGVGGVTFAATGGVTQAFGQANSAASVTSATYGKSSGNPHDQIGDLSSLRTAEKSNLVGAINETHSNLEAITAPSVVDSITELTAFEASDKQIVIVKAFYEGSKVGGGKFMFALGDTAAPDNVYRFAGDGGIWYRLNWKDPDIFDAGIRADGTDETLKFKALLKAAAYYFGSATISLRGKSIKLTDFEHPSNITLYNGGLDFSESTAILADNKIYNAFIIGGNRTGRTSDPGGQVAYAALDELRNIGYIRIAFKTPPAGTYNFSTDIMYFHKLKGFKLVNCDGEGINSNRICTIVGGPSGTVTSNDIPLFDLIDPVNGRSSDIVIKDNSFDAGKAFGFNAAGQRLIVPSMRLTACENIDISGNRFKNFNFGALVDAYSRNGAIYNNTVSIDDDVLDVWLSTASRTDQGGIYAGQSAYHMDVYNNTIHNFVNKGIYLEGVSYANIYGNRITYSPYAKSLTIPIFQGINLQPNIRQHPYTSVAGVQAVHVFDNFIDEAKSPFLMSSGISYSLKDIHVHDNQFRSKNGLPSMQVTRCFDSAFSNNDCWGGLLVGEADNCSFIGNNFNTPSNFALYLTGAEKVNLRFEGNAFVANAGQAIYNGTASTALVELFGGKIQAKDGTSAALRNGSGAGKVRAYEFVNGVTEMRQTISQAVNLAAGARTVITQAIPGLKVGWLAEAKLGSLGTFWTSSSIDLTLKAGVRAGEVDILVRNEGAASVNFTPTFLLEYKSHLSNVYTN</sequence>
<dbReference type="AlphaFoldDB" id="A0A3B0BCC3"/>
<dbReference type="InterPro" id="IPR011050">
    <property type="entry name" value="Pectin_lyase_fold/virulence"/>
</dbReference>
<evidence type="ECO:0000313" key="1">
    <source>
        <dbReference type="EMBL" id="RKN70089.1"/>
    </source>
</evidence>
<evidence type="ECO:0000313" key="2">
    <source>
        <dbReference type="Proteomes" id="UP000282311"/>
    </source>
</evidence>
<dbReference type="EMBL" id="RBAH01000033">
    <property type="protein sequence ID" value="RKN70089.1"/>
    <property type="molecule type" value="Genomic_DNA"/>
</dbReference>
<proteinExistence type="predicted"/>
<keyword evidence="2" id="KW-1185">Reference proteome</keyword>
<dbReference type="Proteomes" id="UP000282311">
    <property type="component" value="Unassembled WGS sequence"/>
</dbReference>
<name>A0A3B0BCC3_9BACL</name>
<dbReference type="Gene3D" id="2.160.20.10">
    <property type="entry name" value="Single-stranded right-handed beta-helix, Pectin lyase-like"/>
    <property type="match status" value="1"/>
</dbReference>
<dbReference type="InterPro" id="IPR006626">
    <property type="entry name" value="PbH1"/>
</dbReference>
<accession>A0A3B0BCC3</accession>
<dbReference type="SMART" id="SM00710">
    <property type="entry name" value="PbH1"/>
    <property type="match status" value="7"/>
</dbReference>
<comment type="caution">
    <text evidence="1">The sequence shown here is derived from an EMBL/GenBank/DDBJ whole genome shotgun (WGS) entry which is preliminary data.</text>
</comment>